<protein>
    <recommendedName>
        <fullName evidence="4">Secreted protein</fullName>
    </recommendedName>
</protein>
<dbReference type="EMBL" id="BAAATK010000038">
    <property type="protein sequence ID" value="GAA2450788.1"/>
    <property type="molecule type" value="Genomic_DNA"/>
</dbReference>
<dbReference type="Proteomes" id="UP001500460">
    <property type="component" value="Unassembled WGS sequence"/>
</dbReference>
<evidence type="ECO:0000313" key="2">
    <source>
        <dbReference type="EMBL" id="GAA2450788.1"/>
    </source>
</evidence>
<feature type="compositionally biased region" description="Basic and acidic residues" evidence="1">
    <location>
        <begin position="32"/>
        <end position="44"/>
    </location>
</feature>
<sequence>MPTARSSGAAGDRHIRRTTHADGVPRGSVIRQKHDGPGRGEPTTRSRTRRAPHPEGAPERRERTTTRTPDSPPAAAPARRSVPAPPIAAGAGTGARAAAEGPRPPHVMPVHQSND</sequence>
<feature type="region of interest" description="Disordered" evidence="1">
    <location>
        <begin position="1"/>
        <end position="115"/>
    </location>
</feature>
<evidence type="ECO:0000256" key="1">
    <source>
        <dbReference type="SAM" id="MobiDB-lite"/>
    </source>
</evidence>
<accession>A0ABN3K696</accession>
<evidence type="ECO:0000313" key="3">
    <source>
        <dbReference type="Proteomes" id="UP001500460"/>
    </source>
</evidence>
<organism evidence="2 3">
    <name type="scientific">Streptomyces glaucus</name>
    <dbReference type="NCBI Taxonomy" id="284029"/>
    <lineage>
        <taxon>Bacteria</taxon>
        <taxon>Bacillati</taxon>
        <taxon>Actinomycetota</taxon>
        <taxon>Actinomycetes</taxon>
        <taxon>Kitasatosporales</taxon>
        <taxon>Streptomycetaceae</taxon>
        <taxon>Streptomyces</taxon>
    </lineage>
</organism>
<comment type="caution">
    <text evidence="2">The sequence shown here is derived from an EMBL/GenBank/DDBJ whole genome shotgun (WGS) entry which is preliminary data.</text>
</comment>
<keyword evidence="3" id="KW-1185">Reference proteome</keyword>
<gene>
    <name evidence="2" type="ORF">GCM10010421_49040</name>
</gene>
<name>A0ABN3K696_9ACTN</name>
<reference evidence="2 3" key="1">
    <citation type="journal article" date="2019" name="Int. J. Syst. Evol. Microbiol.">
        <title>The Global Catalogue of Microorganisms (GCM) 10K type strain sequencing project: providing services to taxonomists for standard genome sequencing and annotation.</title>
        <authorList>
            <consortium name="The Broad Institute Genomics Platform"/>
            <consortium name="The Broad Institute Genome Sequencing Center for Infectious Disease"/>
            <person name="Wu L."/>
            <person name="Ma J."/>
        </authorList>
    </citation>
    <scope>NUCLEOTIDE SEQUENCE [LARGE SCALE GENOMIC DNA]</scope>
    <source>
        <strain evidence="2 3">JCM 6922</strain>
    </source>
</reference>
<feature type="compositionally biased region" description="Low complexity" evidence="1">
    <location>
        <begin position="76"/>
        <end position="101"/>
    </location>
</feature>
<proteinExistence type="predicted"/>
<evidence type="ECO:0008006" key="4">
    <source>
        <dbReference type="Google" id="ProtNLM"/>
    </source>
</evidence>
<feature type="compositionally biased region" description="Basic and acidic residues" evidence="1">
    <location>
        <begin position="52"/>
        <end position="65"/>
    </location>
</feature>